<proteinExistence type="predicted"/>
<sequence length="178" mass="19577">MKIKVVIVLVLGLTFLNCKTGARVINPEDLEEVNAVVKMDTITIESNFANPQNATLIANTGLLPLGNNSGNISLMGNTNYFKIIGKTLSADLPYYGERQMGGGYNTENVGIAFNGDPSVFEHSFNSKKGTHDYYFEISKDSEAFQIRLNIFPSLKTTISITSNQRTFISYTGKVLHTP</sequence>
<evidence type="ECO:0000313" key="2">
    <source>
        <dbReference type="Proteomes" id="UP000323930"/>
    </source>
</evidence>
<dbReference type="Pfam" id="PF14059">
    <property type="entry name" value="DUF4251"/>
    <property type="match status" value="1"/>
</dbReference>
<organism evidence="1 2">
    <name type="scientific">Seonamhaeicola marinus</name>
    <dbReference type="NCBI Taxonomy" id="1912246"/>
    <lineage>
        <taxon>Bacteria</taxon>
        <taxon>Pseudomonadati</taxon>
        <taxon>Bacteroidota</taxon>
        <taxon>Flavobacteriia</taxon>
        <taxon>Flavobacteriales</taxon>
        <taxon>Flavobacteriaceae</taxon>
    </lineage>
</organism>
<reference evidence="1 2" key="1">
    <citation type="submission" date="2019-08" db="EMBL/GenBank/DDBJ databases">
        <title>Seonamhaeicola sediminis sp. nov., isolated from marine sediment.</title>
        <authorList>
            <person name="Cao W.R."/>
        </authorList>
    </citation>
    <scope>NUCLEOTIDE SEQUENCE [LARGE SCALE GENOMIC DNA]</scope>
    <source>
        <strain evidence="1 2">B011</strain>
    </source>
</reference>
<dbReference type="AlphaFoldDB" id="A0A5D0HRC3"/>
<dbReference type="InterPro" id="IPR025347">
    <property type="entry name" value="DUF4251"/>
</dbReference>
<dbReference type="Gene3D" id="2.40.128.410">
    <property type="match status" value="1"/>
</dbReference>
<dbReference type="EMBL" id="VSDQ01000718">
    <property type="protein sequence ID" value="TYA71932.1"/>
    <property type="molecule type" value="Genomic_DNA"/>
</dbReference>
<gene>
    <name evidence="1" type="ORF">FUA24_20500</name>
</gene>
<dbReference type="RefSeq" id="WP_148544918.1">
    <property type="nucleotide sequence ID" value="NZ_VSDQ01000718.1"/>
</dbReference>
<comment type="caution">
    <text evidence="1">The sequence shown here is derived from an EMBL/GenBank/DDBJ whole genome shotgun (WGS) entry which is preliminary data.</text>
</comment>
<name>A0A5D0HRC3_9FLAO</name>
<keyword evidence="2" id="KW-1185">Reference proteome</keyword>
<dbReference type="OrthoDB" id="1448121at2"/>
<protein>
    <submittedName>
        <fullName evidence="1">DUF4251 domain-containing protein</fullName>
    </submittedName>
</protein>
<dbReference type="Proteomes" id="UP000323930">
    <property type="component" value="Unassembled WGS sequence"/>
</dbReference>
<evidence type="ECO:0000313" key="1">
    <source>
        <dbReference type="EMBL" id="TYA71932.1"/>
    </source>
</evidence>
<accession>A0A5D0HRC3</accession>